<proteinExistence type="predicted"/>
<dbReference type="EMBL" id="ML121570">
    <property type="protein sequence ID" value="RPB20519.1"/>
    <property type="molecule type" value="Genomic_DNA"/>
</dbReference>
<protein>
    <submittedName>
        <fullName evidence="2">Uncharacterized protein</fullName>
    </submittedName>
</protein>
<feature type="region of interest" description="Disordered" evidence="1">
    <location>
        <begin position="1"/>
        <end position="23"/>
    </location>
</feature>
<evidence type="ECO:0000313" key="2">
    <source>
        <dbReference type="EMBL" id="RPB20519.1"/>
    </source>
</evidence>
<dbReference type="InParanoid" id="A0A3N4LGB1"/>
<keyword evidence="3" id="KW-1185">Reference proteome</keyword>
<dbReference type="Proteomes" id="UP000267821">
    <property type="component" value="Unassembled WGS sequence"/>
</dbReference>
<dbReference type="AlphaFoldDB" id="A0A3N4LGB1"/>
<reference evidence="2 3" key="1">
    <citation type="journal article" date="2018" name="Nat. Ecol. Evol.">
        <title>Pezizomycetes genomes reveal the molecular basis of ectomycorrhizal truffle lifestyle.</title>
        <authorList>
            <person name="Murat C."/>
            <person name="Payen T."/>
            <person name="Noel B."/>
            <person name="Kuo A."/>
            <person name="Morin E."/>
            <person name="Chen J."/>
            <person name="Kohler A."/>
            <person name="Krizsan K."/>
            <person name="Balestrini R."/>
            <person name="Da Silva C."/>
            <person name="Montanini B."/>
            <person name="Hainaut M."/>
            <person name="Levati E."/>
            <person name="Barry K.W."/>
            <person name="Belfiori B."/>
            <person name="Cichocki N."/>
            <person name="Clum A."/>
            <person name="Dockter R.B."/>
            <person name="Fauchery L."/>
            <person name="Guy J."/>
            <person name="Iotti M."/>
            <person name="Le Tacon F."/>
            <person name="Lindquist E.A."/>
            <person name="Lipzen A."/>
            <person name="Malagnac F."/>
            <person name="Mello A."/>
            <person name="Molinier V."/>
            <person name="Miyauchi S."/>
            <person name="Poulain J."/>
            <person name="Riccioni C."/>
            <person name="Rubini A."/>
            <person name="Sitrit Y."/>
            <person name="Splivallo R."/>
            <person name="Traeger S."/>
            <person name="Wang M."/>
            <person name="Zifcakova L."/>
            <person name="Wipf D."/>
            <person name="Zambonelli A."/>
            <person name="Paolocci F."/>
            <person name="Nowrousian M."/>
            <person name="Ottonello S."/>
            <person name="Baldrian P."/>
            <person name="Spatafora J.W."/>
            <person name="Henrissat B."/>
            <person name="Nagy L.G."/>
            <person name="Aury J.M."/>
            <person name="Wincker P."/>
            <person name="Grigoriev I.V."/>
            <person name="Bonfante P."/>
            <person name="Martin F.M."/>
        </authorList>
    </citation>
    <scope>NUCLEOTIDE SEQUENCE [LARGE SCALE GENOMIC DNA]</scope>
    <source>
        <strain evidence="2 3">ATCC MYA-4762</strain>
    </source>
</reference>
<sequence>MQMRSTVNTGHTHHHMHPGAGYHDRDPSLGLKILRLSSYWCDSPVEPLAIPPGRGRAVDGVCREAVDGPATRASIQQARGQKGKTACGTQKFTLEAPTKAGLLQSKGLREGQLRIGPLSVELLHLAAPRIDISLYIASPRSRKRSIQILIPIPSR</sequence>
<accession>A0A3N4LGB1</accession>
<evidence type="ECO:0000313" key="3">
    <source>
        <dbReference type="Proteomes" id="UP000267821"/>
    </source>
</evidence>
<feature type="compositionally biased region" description="Polar residues" evidence="1">
    <location>
        <begin position="1"/>
        <end position="10"/>
    </location>
</feature>
<name>A0A3N4LGB1_9PEZI</name>
<gene>
    <name evidence="2" type="ORF">L211DRAFT_841613</name>
</gene>
<evidence type="ECO:0000256" key="1">
    <source>
        <dbReference type="SAM" id="MobiDB-lite"/>
    </source>
</evidence>
<organism evidence="2 3">
    <name type="scientific">Terfezia boudieri ATCC MYA-4762</name>
    <dbReference type="NCBI Taxonomy" id="1051890"/>
    <lineage>
        <taxon>Eukaryota</taxon>
        <taxon>Fungi</taxon>
        <taxon>Dikarya</taxon>
        <taxon>Ascomycota</taxon>
        <taxon>Pezizomycotina</taxon>
        <taxon>Pezizomycetes</taxon>
        <taxon>Pezizales</taxon>
        <taxon>Pezizaceae</taxon>
        <taxon>Terfezia</taxon>
    </lineage>
</organism>